<feature type="transmembrane region" description="Helical" evidence="6">
    <location>
        <begin position="132"/>
        <end position="155"/>
    </location>
</feature>
<comment type="caution">
    <text evidence="8">The sequence shown here is derived from an EMBL/GenBank/DDBJ whole genome shotgun (WGS) entry which is preliminary data.</text>
</comment>
<keyword evidence="4 6" id="KW-1133">Transmembrane helix</keyword>
<evidence type="ECO:0000256" key="6">
    <source>
        <dbReference type="RuleBase" id="RU361264"/>
    </source>
</evidence>
<dbReference type="InterPro" id="IPR039765">
    <property type="entry name" value="Yip5/YIPF1/YIPF2"/>
</dbReference>
<keyword evidence="5 6" id="KW-0472">Membrane</keyword>
<dbReference type="GO" id="GO:0000139">
    <property type="term" value="C:Golgi membrane"/>
    <property type="evidence" value="ECO:0007669"/>
    <property type="project" value="UniProtKB-SubCell"/>
</dbReference>
<evidence type="ECO:0000256" key="5">
    <source>
        <dbReference type="ARBA" id="ARBA00023136"/>
    </source>
</evidence>
<dbReference type="PANTHER" id="PTHR12822:SF2">
    <property type="entry name" value="PROTEIN YIPF"/>
    <property type="match status" value="1"/>
</dbReference>
<dbReference type="Pfam" id="PF04893">
    <property type="entry name" value="Yip1"/>
    <property type="match status" value="1"/>
</dbReference>
<feature type="transmembrane region" description="Helical" evidence="6">
    <location>
        <begin position="99"/>
        <end position="120"/>
    </location>
</feature>
<dbReference type="GO" id="GO:0016192">
    <property type="term" value="P:vesicle-mediated transport"/>
    <property type="evidence" value="ECO:0007669"/>
    <property type="project" value="InterPro"/>
</dbReference>
<evidence type="ECO:0000256" key="1">
    <source>
        <dbReference type="ARBA" id="ARBA00004141"/>
    </source>
</evidence>
<dbReference type="EMBL" id="WIUZ02000014">
    <property type="protein sequence ID" value="KAF9781264.1"/>
    <property type="molecule type" value="Genomic_DNA"/>
</dbReference>
<evidence type="ECO:0000313" key="8">
    <source>
        <dbReference type="EMBL" id="KAF9781264.1"/>
    </source>
</evidence>
<evidence type="ECO:0000313" key="9">
    <source>
        <dbReference type="Proteomes" id="UP000736335"/>
    </source>
</evidence>
<dbReference type="PANTHER" id="PTHR12822">
    <property type="entry name" value="PROTEIN YIPF"/>
    <property type="match status" value="1"/>
</dbReference>
<sequence>MAYVQIEADERIEEGPERLQFQSYHPNSGNDSTALGGGSGPGFRDANAKSAFWSLEYYQQYFDVDTSTVLKRCYTTLLPWSPSYLSAHLTPAADLYGPFWTLTTLIFCLYVFSSLAHSIVSYLSDEPIDYDFSLLSTAFALVYIYGLGWPALLWVALRYYGLGEWSLIEAIAVWGYGQFVWIPVSLICIAPFTILRWALTGVGFAISGYFICANVYPILQTADSRVSRVFIIPIALFHIVVAFLFKVMFFSYYVVKVGTPDPIPSPSDPGSVDTPAAMFF</sequence>
<reference evidence="8" key="1">
    <citation type="journal article" date="2020" name="Nat. Commun.">
        <title>Large-scale genome sequencing of mycorrhizal fungi provides insights into the early evolution of symbiotic traits.</title>
        <authorList>
            <person name="Miyauchi S."/>
            <person name="Kiss E."/>
            <person name="Kuo A."/>
            <person name="Drula E."/>
            <person name="Kohler A."/>
            <person name="Sanchez-Garcia M."/>
            <person name="Morin E."/>
            <person name="Andreopoulos B."/>
            <person name="Barry K.W."/>
            <person name="Bonito G."/>
            <person name="Buee M."/>
            <person name="Carver A."/>
            <person name="Chen C."/>
            <person name="Cichocki N."/>
            <person name="Clum A."/>
            <person name="Culley D."/>
            <person name="Crous P.W."/>
            <person name="Fauchery L."/>
            <person name="Girlanda M."/>
            <person name="Hayes R.D."/>
            <person name="Keri Z."/>
            <person name="LaButti K."/>
            <person name="Lipzen A."/>
            <person name="Lombard V."/>
            <person name="Magnuson J."/>
            <person name="Maillard F."/>
            <person name="Murat C."/>
            <person name="Nolan M."/>
            <person name="Ohm R.A."/>
            <person name="Pangilinan J."/>
            <person name="Pereira M.F."/>
            <person name="Perotto S."/>
            <person name="Peter M."/>
            <person name="Pfister S."/>
            <person name="Riley R."/>
            <person name="Sitrit Y."/>
            <person name="Stielow J.B."/>
            <person name="Szollosi G."/>
            <person name="Zifcakova L."/>
            <person name="Stursova M."/>
            <person name="Spatafora J.W."/>
            <person name="Tedersoo L."/>
            <person name="Vaario L.M."/>
            <person name="Yamada A."/>
            <person name="Yan M."/>
            <person name="Wang P."/>
            <person name="Xu J."/>
            <person name="Bruns T."/>
            <person name="Baldrian P."/>
            <person name="Vilgalys R."/>
            <person name="Dunand C."/>
            <person name="Henrissat B."/>
            <person name="Grigoriev I.V."/>
            <person name="Hibbett D."/>
            <person name="Nagy L.G."/>
            <person name="Martin F.M."/>
        </authorList>
    </citation>
    <scope>NUCLEOTIDE SEQUENCE</scope>
    <source>
        <strain evidence="8">UH-Tt-Lm1</strain>
    </source>
</reference>
<feature type="transmembrane region" description="Helical" evidence="6">
    <location>
        <begin position="167"/>
        <end position="192"/>
    </location>
</feature>
<accession>A0A9P6HAP1</accession>
<dbReference type="Proteomes" id="UP000736335">
    <property type="component" value="Unassembled WGS sequence"/>
</dbReference>
<gene>
    <name evidence="8" type="ORF">BJ322DRAFT_1080093</name>
</gene>
<feature type="domain" description="Yip1" evidence="7">
    <location>
        <begin position="93"/>
        <end position="243"/>
    </location>
</feature>
<dbReference type="OrthoDB" id="10256463at2759"/>
<comment type="subcellular location">
    <subcellularLocation>
        <location evidence="6">Golgi apparatus membrane</location>
        <topology evidence="6">Multi-pass membrane protein</topology>
    </subcellularLocation>
    <subcellularLocation>
        <location evidence="1">Membrane</location>
        <topology evidence="1">Multi-pass membrane protein</topology>
    </subcellularLocation>
</comment>
<proteinExistence type="inferred from homology"/>
<evidence type="ECO:0000256" key="4">
    <source>
        <dbReference type="ARBA" id="ARBA00022989"/>
    </source>
</evidence>
<dbReference type="GO" id="GO:0031267">
    <property type="term" value="F:small GTPase binding"/>
    <property type="evidence" value="ECO:0007669"/>
    <property type="project" value="InterPro"/>
</dbReference>
<feature type="transmembrane region" description="Helical" evidence="6">
    <location>
        <begin position="198"/>
        <end position="219"/>
    </location>
</feature>
<dbReference type="AlphaFoldDB" id="A0A9P6HAP1"/>
<organism evidence="8 9">
    <name type="scientific">Thelephora terrestris</name>
    <dbReference type="NCBI Taxonomy" id="56493"/>
    <lineage>
        <taxon>Eukaryota</taxon>
        <taxon>Fungi</taxon>
        <taxon>Dikarya</taxon>
        <taxon>Basidiomycota</taxon>
        <taxon>Agaricomycotina</taxon>
        <taxon>Agaricomycetes</taxon>
        <taxon>Thelephorales</taxon>
        <taxon>Thelephoraceae</taxon>
        <taxon>Thelephora</taxon>
    </lineage>
</organism>
<evidence type="ECO:0000256" key="3">
    <source>
        <dbReference type="ARBA" id="ARBA00022692"/>
    </source>
</evidence>
<name>A0A9P6HAP1_9AGAM</name>
<reference evidence="8" key="2">
    <citation type="submission" date="2020-11" db="EMBL/GenBank/DDBJ databases">
        <authorList>
            <consortium name="DOE Joint Genome Institute"/>
            <person name="Kuo A."/>
            <person name="Miyauchi S."/>
            <person name="Kiss E."/>
            <person name="Drula E."/>
            <person name="Kohler A."/>
            <person name="Sanchez-Garcia M."/>
            <person name="Andreopoulos B."/>
            <person name="Barry K.W."/>
            <person name="Bonito G."/>
            <person name="Buee M."/>
            <person name="Carver A."/>
            <person name="Chen C."/>
            <person name="Cichocki N."/>
            <person name="Clum A."/>
            <person name="Culley D."/>
            <person name="Crous P.W."/>
            <person name="Fauchery L."/>
            <person name="Girlanda M."/>
            <person name="Hayes R."/>
            <person name="Keri Z."/>
            <person name="Labutti K."/>
            <person name="Lipzen A."/>
            <person name="Lombard V."/>
            <person name="Magnuson J."/>
            <person name="Maillard F."/>
            <person name="Morin E."/>
            <person name="Murat C."/>
            <person name="Nolan M."/>
            <person name="Ohm R."/>
            <person name="Pangilinan J."/>
            <person name="Pereira M."/>
            <person name="Perotto S."/>
            <person name="Peter M."/>
            <person name="Riley R."/>
            <person name="Sitrit Y."/>
            <person name="Stielow B."/>
            <person name="Szollosi G."/>
            <person name="Zifcakova L."/>
            <person name="Stursova M."/>
            <person name="Spatafora J.W."/>
            <person name="Tedersoo L."/>
            <person name="Vaario L.-M."/>
            <person name="Yamada A."/>
            <person name="Yan M."/>
            <person name="Wang P."/>
            <person name="Xu J."/>
            <person name="Bruns T."/>
            <person name="Baldrian P."/>
            <person name="Vilgalys R."/>
            <person name="Henrissat B."/>
            <person name="Grigoriev I.V."/>
            <person name="Hibbett D."/>
            <person name="Nagy L.G."/>
            <person name="Martin F.M."/>
        </authorList>
    </citation>
    <scope>NUCLEOTIDE SEQUENCE</scope>
    <source>
        <strain evidence="8">UH-Tt-Lm1</strain>
    </source>
</reference>
<feature type="transmembrane region" description="Helical" evidence="6">
    <location>
        <begin position="231"/>
        <end position="255"/>
    </location>
</feature>
<comment type="similarity">
    <text evidence="2 6">Belongs to the YIP1 family.</text>
</comment>
<protein>
    <recommendedName>
        <fullName evidence="6">Protein YIP</fullName>
    </recommendedName>
</protein>
<dbReference type="InterPro" id="IPR006977">
    <property type="entry name" value="Yip1_dom"/>
</dbReference>
<keyword evidence="9" id="KW-1185">Reference proteome</keyword>
<evidence type="ECO:0000259" key="7">
    <source>
        <dbReference type="Pfam" id="PF04893"/>
    </source>
</evidence>
<keyword evidence="3 6" id="KW-0812">Transmembrane</keyword>
<evidence type="ECO:0000256" key="2">
    <source>
        <dbReference type="ARBA" id="ARBA00010596"/>
    </source>
</evidence>